<feature type="transmembrane region" description="Helical" evidence="12">
    <location>
        <begin position="40"/>
        <end position="59"/>
    </location>
</feature>
<dbReference type="PANTHER" id="PTHR45453">
    <property type="entry name" value="PHOSPHATE REGULON SENSOR PROTEIN PHOR"/>
    <property type="match status" value="1"/>
</dbReference>
<evidence type="ECO:0000256" key="12">
    <source>
        <dbReference type="SAM" id="Phobius"/>
    </source>
</evidence>
<dbReference type="InterPro" id="IPR050351">
    <property type="entry name" value="BphY/WalK/GraS-like"/>
</dbReference>
<dbReference type="CDD" id="cd00082">
    <property type="entry name" value="HisKA"/>
    <property type="match status" value="1"/>
</dbReference>
<dbReference type="SUPFAM" id="SSF47384">
    <property type="entry name" value="Homodimeric domain of signal transducing histidine kinase"/>
    <property type="match status" value="1"/>
</dbReference>
<dbReference type="NCBIfam" id="NF046044">
    <property type="entry name" value="PnpS"/>
    <property type="match status" value="1"/>
</dbReference>
<keyword evidence="4" id="KW-1003">Cell membrane</keyword>
<dbReference type="InterPro" id="IPR005467">
    <property type="entry name" value="His_kinase_dom"/>
</dbReference>
<dbReference type="STRING" id="1423804.FD14_GL002703"/>
<keyword evidence="10" id="KW-0902">Two-component regulatory system</keyword>
<dbReference type="Gene3D" id="1.10.287.130">
    <property type="match status" value="1"/>
</dbReference>
<evidence type="ECO:0000259" key="13">
    <source>
        <dbReference type="PROSITE" id="PS50109"/>
    </source>
</evidence>
<comment type="caution">
    <text evidence="14">The sequence shown here is derived from an EMBL/GenBank/DDBJ whole genome shotgun (WGS) entry which is preliminary data.</text>
</comment>
<protein>
    <recommendedName>
        <fullName evidence="3">histidine kinase</fullName>
        <ecNumber evidence="3">2.7.13.3</ecNumber>
    </recommendedName>
</protein>
<comment type="subcellular location">
    <subcellularLocation>
        <location evidence="2">Cell membrane</location>
    </subcellularLocation>
</comment>
<dbReference type="CDD" id="cd00075">
    <property type="entry name" value="HATPase"/>
    <property type="match status" value="1"/>
</dbReference>
<dbReference type="FunFam" id="3.30.565.10:FF:000023">
    <property type="entry name" value="PAS domain-containing sensor histidine kinase"/>
    <property type="match status" value="1"/>
</dbReference>
<feature type="domain" description="Histidine kinase" evidence="13">
    <location>
        <begin position="240"/>
        <end position="459"/>
    </location>
</feature>
<dbReference type="Pfam" id="PF02518">
    <property type="entry name" value="HATPase_c"/>
    <property type="match status" value="1"/>
</dbReference>
<keyword evidence="5" id="KW-0597">Phosphoprotein</keyword>
<evidence type="ECO:0000256" key="1">
    <source>
        <dbReference type="ARBA" id="ARBA00000085"/>
    </source>
</evidence>
<dbReference type="GO" id="GO:0005886">
    <property type="term" value="C:plasma membrane"/>
    <property type="evidence" value="ECO:0007669"/>
    <property type="project" value="UniProtKB-SubCell"/>
</dbReference>
<dbReference type="Pfam" id="PF13188">
    <property type="entry name" value="PAS_8"/>
    <property type="match status" value="1"/>
</dbReference>
<evidence type="ECO:0000256" key="8">
    <source>
        <dbReference type="ARBA" id="ARBA00022777"/>
    </source>
</evidence>
<evidence type="ECO:0000256" key="3">
    <source>
        <dbReference type="ARBA" id="ARBA00012438"/>
    </source>
</evidence>
<dbReference type="PANTHER" id="PTHR45453:SF1">
    <property type="entry name" value="PHOSPHATE REGULON SENSOR PROTEIN PHOR"/>
    <property type="match status" value="1"/>
</dbReference>
<evidence type="ECO:0000256" key="11">
    <source>
        <dbReference type="ARBA" id="ARBA00023136"/>
    </source>
</evidence>
<dbReference type="SUPFAM" id="SSF55874">
    <property type="entry name" value="ATPase domain of HSP90 chaperone/DNA topoisomerase II/histidine kinase"/>
    <property type="match status" value="1"/>
</dbReference>
<keyword evidence="8 14" id="KW-0418">Kinase</keyword>
<gene>
    <name evidence="14" type="ORF">FD14_GL002703</name>
</gene>
<dbReference type="GO" id="GO:0005524">
    <property type="term" value="F:ATP binding"/>
    <property type="evidence" value="ECO:0007669"/>
    <property type="project" value="UniProtKB-KW"/>
</dbReference>
<dbReference type="GO" id="GO:0016036">
    <property type="term" value="P:cellular response to phosphate starvation"/>
    <property type="evidence" value="ECO:0007669"/>
    <property type="project" value="TreeGrafter"/>
</dbReference>
<dbReference type="Pfam" id="PF00512">
    <property type="entry name" value="HisKA"/>
    <property type="match status" value="1"/>
</dbReference>
<dbReference type="Proteomes" id="UP000051442">
    <property type="component" value="Unassembled WGS sequence"/>
</dbReference>
<accession>A0A0R2EYA8</accession>
<keyword evidence="12" id="KW-1133">Transmembrane helix</keyword>
<dbReference type="Gene3D" id="3.30.450.20">
    <property type="entry name" value="PAS domain"/>
    <property type="match status" value="1"/>
</dbReference>
<dbReference type="PATRIC" id="fig|1423804.4.peg.2917"/>
<keyword evidence="11 12" id="KW-0472">Membrane</keyword>
<dbReference type="RefSeq" id="WP_054736333.1">
    <property type="nucleotide sequence ID" value="NZ_AYZM01000175.1"/>
</dbReference>
<dbReference type="FunFam" id="1.10.287.130:FF:000008">
    <property type="entry name" value="Two-component sensor histidine kinase"/>
    <property type="match status" value="1"/>
</dbReference>
<proteinExistence type="predicted"/>
<dbReference type="Gene3D" id="3.30.565.10">
    <property type="entry name" value="Histidine kinase-like ATPase, C-terminal domain"/>
    <property type="match status" value="1"/>
</dbReference>
<keyword evidence="12" id="KW-0812">Transmembrane</keyword>
<dbReference type="SMART" id="SM00388">
    <property type="entry name" value="HisKA"/>
    <property type="match status" value="1"/>
</dbReference>
<dbReference type="InterPro" id="IPR004358">
    <property type="entry name" value="Sig_transdc_His_kin-like_C"/>
</dbReference>
<evidence type="ECO:0000256" key="5">
    <source>
        <dbReference type="ARBA" id="ARBA00022553"/>
    </source>
</evidence>
<dbReference type="EMBL" id="AYZM01000175">
    <property type="protein sequence ID" value="KRN16909.1"/>
    <property type="molecule type" value="Genomic_DNA"/>
</dbReference>
<dbReference type="InterPro" id="IPR003661">
    <property type="entry name" value="HisK_dim/P_dom"/>
</dbReference>
<dbReference type="PROSITE" id="PS50109">
    <property type="entry name" value="HIS_KIN"/>
    <property type="match status" value="1"/>
</dbReference>
<dbReference type="SMART" id="SM00387">
    <property type="entry name" value="HATPase_c"/>
    <property type="match status" value="1"/>
</dbReference>
<dbReference type="InterPro" id="IPR003594">
    <property type="entry name" value="HATPase_dom"/>
</dbReference>
<keyword evidence="9" id="KW-0067">ATP-binding</keyword>
<evidence type="ECO:0000256" key="10">
    <source>
        <dbReference type="ARBA" id="ARBA00023012"/>
    </source>
</evidence>
<evidence type="ECO:0000256" key="6">
    <source>
        <dbReference type="ARBA" id="ARBA00022679"/>
    </source>
</evidence>
<evidence type="ECO:0000256" key="4">
    <source>
        <dbReference type="ARBA" id="ARBA00022475"/>
    </source>
</evidence>
<dbReference type="EC" id="2.7.13.3" evidence="3"/>
<keyword evidence="7" id="KW-0547">Nucleotide-binding</keyword>
<feature type="transmembrane region" description="Helical" evidence="12">
    <location>
        <begin position="6"/>
        <end position="28"/>
    </location>
</feature>
<evidence type="ECO:0000313" key="15">
    <source>
        <dbReference type="Proteomes" id="UP000051442"/>
    </source>
</evidence>
<reference evidence="14 15" key="1">
    <citation type="journal article" date="2015" name="Genome Announc.">
        <title>Expanding the biotechnology potential of lactobacilli through comparative genomics of 213 strains and associated genera.</title>
        <authorList>
            <person name="Sun Z."/>
            <person name="Harris H.M."/>
            <person name="McCann A."/>
            <person name="Guo C."/>
            <person name="Argimon S."/>
            <person name="Zhang W."/>
            <person name="Yang X."/>
            <person name="Jeffery I.B."/>
            <person name="Cooney J.C."/>
            <person name="Kagawa T.F."/>
            <person name="Liu W."/>
            <person name="Song Y."/>
            <person name="Salvetti E."/>
            <person name="Wrobel A."/>
            <person name="Rasinkangas P."/>
            <person name="Parkhill J."/>
            <person name="Rea M.C."/>
            <person name="O'Sullivan O."/>
            <person name="Ritari J."/>
            <person name="Douillard F.P."/>
            <person name="Paul Ross R."/>
            <person name="Yang R."/>
            <person name="Briner A.E."/>
            <person name="Felis G.E."/>
            <person name="de Vos W.M."/>
            <person name="Barrangou R."/>
            <person name="Klaenhammer T.R."/>
            <person name="Caufield P.W."/>
            <person name="Cui Y."/>
            <person name="Zhang H."/>
            <person name="O'Toole P.W."/>
        </authorList>
    </citation>
    <scope>NUCLEOTIDE SEQUENCE [LARGE SCALE GENOMIC DNA]</scope>
    <source>
        <strain evidence="14 15">DSM 23365</strain>
    </source>
</reference>
<dbReference type="InterPro" id="IPR036890">
    <property type="entry name" value="HATPase_C_sf"/>
</dbReference>
<keyword evidence="15" id="KW-1185">Reference proteome</keyword>
<evidence type="ECO:0000256" key="7">
    <source>
        <dbReference type="ARBA" id="ARBA00022741"/>
    </source>
</evidence>
<evidence type="ECO:0000256" key="9">
    <source>
        <dbReference type="ARBA" id="ARBA00022840"/>
    </source>
</evidence>
<dbReference type="InterPro" id="IPR036097">
    <property type="entry name" value="HisK_dim/P_sf"/>
</dbReference>
<dbReference type="AlphaFoldDB" id="A0A0R2EYA8"/>
<keyword evidence="6" id="KW-0808">Transferase</keyword>
<dbReference type="PRINTS" id="PR00344">
    <property type="entry name" value="BCTRLSENSOR"/>
</dbReference>
<comment type="catalytic activity">
    <reaction evidence="1">
        <text>ATP + protein L-histidine = ADP + protein N-phospho-L-histidine.</text>
        <dbReference type="EC" id="2.7.13.3"/>
    </reaction>
</comment>
<dbReference type="OrthoDB" id="9813151at2"/>
<evidence type="ECO:0000256" key="2">
    <source>
        <dbReference type="ARBA" id="ARBA00004236"/>
    </source>
</evidence>
<sequence length="469" mass="52562">MIKRFGLGFIELFVINVIVGFIVTEVLIGHQLTGSQLRGLLLLNLLVAAGELAVVSWLFRHRQQPVISMTNKVEGMLHDKKPAHILLRTDDDYYELAMAINRLQTHQQKLLREMNQQTEELRLLLAYLPIGVMVIDRYRKVEMANDAMAEFLQTEISPRRHPYSQDIHQFELISLIGEVINDKQSRRRVMTLTNVPTDKKVEASVVYTSTTEDFFQILVLLYDVTEIYAVEKMQMDFISNASHELKTPVTAISGFAETLLAGAKDDPETLTEFLGIIQRESRRLTELIQDVLAISRIESQSVSTQNRTQVDVAALVTEQENVMQQLAAMKQLRVIDQVPATAQQYTDEKKLTQIVKNLLSNAIKYNREGGSVTVAYQADDTNWSLSVTDTGIGIAQAEQARIFERFYRVDPSRNKQVVSGTGLGLAIVSELVKSLNGQISVTSQRGVGSTFTVQFPVTVAGDAESMAAN</sequence>
<dbReference type="GO" id="GO:0000155">
    <property type="term" value="F:phosphorelay sensor kinase activity"/>
    <property type="evidence" value="ECO:0007669"/>
    <property type="project" value="InterPro"/>
</dbReference>
<organism evidence="14 15">
    <name type="scientific">Secundilactobacillus similis DSM 23365 = JCM 2765</name>
    <dbReference type="NCBI Taxonomy" id="1423804"/>
    <lineage>
        <taxon>Bacteria</taxon>
        <taxon>Bacillati</taxon>
        <taxon>Bacillota</taxon>
        <taxon>Bacilli</taxon>
        <taxon>Lactobacillales</taxon>
        <taxon>Lactobacillaceae</taxon>
        <taxon>Secundilactobacillus</taxon>
    </lineage>
</organism>
<evidence type="ECO:0000313" key="14">
    <source>
        <dbReference type="EMBL" id="KRN16909.1"/>
    </source>
</evidence>
<dbReference type="InterPro" id="IPR000014">
    <property type="entry name" value="PAS"/>
</dbReference>
<dbReference type="GO" id="GO:0004721">
    <property type="term" value="F:phosphoprotein phosphatase activity"/>
    <property type="evidence" value="ECO:0007669"/>
    <property type="project" value="TreeGrafter"/>
</dbReference>
<name>A0A0R2EYA8_9LACO</name>